<organism evidence="2 3">
    <name type="scientific">Paenibacillus soyae</name>
    <dbReference type="NCBI Taxonomy" id="2969249"/>
    <lineage>
        <taxon>Bacteria</taxon>
        <taxon>Bacillati</taxon>
        <taxon>Bacillota</taxon>
        <taxon>Bacilli</taxon>
        <taxon>Bacillales</taxon>
        <taxon>Paenibacillaceae</taxon>
        <taxon>Paenibacillus</taxon>
    </lineage>
</organism>
<dbReference type="PANTHER" id="PTHR24422:SF8">
    <property type="entry name" value="CHEMOTAXIS PROTEIN"/>
    <property type="match status" value="1"/>
</dbReference>
<keyword evidence="3" id="KW-1185">Reference proteome</keyword>
<evidence type="ECO:0000313" key="2">
    <source>
        <dbReference type="EMBL" id="MCR2806548.1"/>
    </source>
</evidence>
<dbReference type="SUPFAM" id="SSF53335">
    <property type="entry name" value="S-adenosyl-L-methionine-dependent methyltransferases"/>
    <property type="match status" value="1"/>
</dbReference>
<dbReference type="InterPro" id="IPR022642">
    <property type="entry name" value="CheR_C"/>
</dbReference>
<dbReference type="Proteomes" id="UP001141950">
    <property type="component" value="Unassembled WGS sequence"/>
</dbReference>
<dbReference type="GO" id="GO:0008757">
    <property type="term" value="F:S-adenosylmethionine-dependent methyltransferase activity"/>
    <property type="evidence" value="ECO:0007669"/>
    <property type="project" value="InterPro"/>
</dbReference>
<protein>
    <submittedName>
        <fullName evidence="2">Protein-glutamate O-methyltransferase CheR</fullName>
    </submittedName>
</protein>
<dbReference type="InterPro" id="IPR022641">
    <property type="entry name" value="CheR_N"/>
</dbReference>
<sequence>MSGSDWNKDMTWPLEASLSSDSLEFSDEAEQLDATEELEIDLLLEAIYRVRGYDFRKYLRSSLRRRIRNRMTLEKLPTVSALQEKLLHEEGYMEKLLEDFSIKVTEMFRDPPFFLAFRENVVPELRKLKELRIWHAGCATGEEVYSMAILLQEEGLLERTTLYATDMSAEAIALAKEGRFPLKRMQAYTRNYLQAGGTQEFSAYYSTDHTHAYFHPVMKRHMMFAQHNLATDGSFNEFHVILCRNVLIYFDAKLQARVHGVLSDSLSHGGFLALGSKESFLSPQKSDFADYLPEDRIFRKSGSAKA</sequence>
<dbReference type="AlphaFoldDB" id="A0A9X2MQS6"/>
<dbReference type="Pfam" id="PF03705">
    <property type="entry name" value="CheR_N"/>
    <property type="match status" value="1"/>
</dbReference>
<feature type="domain" description="CheR-type methyltransferase" evidence="1">
    <location>
        <begin position="28"/>
        <end position="306"/>
    </location>
</feature>
<name>A0A9X2MQS6_9BACL</name>
<dbReference type="InterPro" id="IPR000780">
    <property type="entry name" value="CheR_MeTrfase"/>
</dbReference>
<dbReference type="SMART" id="SM00138">
    <property type="entry name" value="MeTrc"/>
    <property type="match status" value="1"/>
</dbReference>
<proteinExistence type="predicted"/>
<reference evidence="2" key="1">
    <citation type="submission" date="2022-08" db="EMBL/GenBank/DDBJ databases">
        <title>The genomic sequence of strain Paenibacillus sp. SCIV0701.</title>
        <authorList>
            <person name="Zhao H."/>
        </authorList>
    </citation>
    <scope>NUCLEOTIDE SEQUENCE</scope>
    <source>
        <strain evidence="2">SCIV0701</strain>
    </source>
</reference>
<evidence type="ECO:0000259" key="1">
    <source>
        <dbReference type="PROSITE" id="PS50123"/>
    </source>
</evidence>
<dbReference type="SUPFAM" id="SSF47757">
    <property type="entry name" value="Chemotaxis receptor methyltransferase CheR, N-terminal domain"/>
    <property type="match status" value="1"/>
</dbReference>
<dbReference type="PANTHER" id="PTHR24422">
    <property type="entry name" value="CHEMOTAXIS PROTEIN METHYLTRANSFERASE"/>
    <property type="match status" value="1"/>
</dbReference>
<gene>
    <name evidence="2" type="ORF">NQZ67_21945</name>
</gene>
<dbReference type="PRINTS" id="PR00996">
    <property type="entry name" value="CHERMTFRASE"/>
</dbReference>
<dbReference type="EMBL" id="JANIPJ010000018">
    <property type="protein sequence ID" value="MCR2806548.1"/>
    <property type="molecule type" value="Genomic_DNA"/>
</dbReference>
<dbReference type="Pfam" id="PF01739">
    <property type="entry name" value="CheR"/>
    <property type="match status" value="1"/>
</dbReference>
<dbReference type="PROSITE" id="PS50123">
    <property type="entry name" value="CHER"/>
    <property type="match status" value="1"/>
</dbReference>
<accession>A0A9X2MQS6</accession>
<dbReference type="InterPro" id="IPR029063">
    <property type="entry name" value="SAM-dependent_MTases_sf"/>
</dbReference>
<dbReference type="Gene3D" id="3.40.50.150">
    <property type="entry name" value="Vaccinia Virus protein VP39"/>
    <property type="match status" value="1"/>
</dbReference>
<comment type="caution">
    <text evidence="2">The sequence shown here is derived from an EMBL/GenBank/DDBJ whole genome shotgun (WGS) entry which is preliminary data.</text>
</comment>
<evidence type="ECO:0000313" key="3">
    <source>
        <dbReference type="Proteomes" id="UP001141950"/>
    </source>
</evidence>
<dbReference type="InterPro" id="IPR050903">
    <property type="entry name" value="Bact_Chemotaxis_MeTrfase"/>
</dbReference>